<dbReference type="GO" id="GO:0051539">
    <property type="term" value="F:4 iron, 4 sulfur cluster binding"/>
    <property type="evidence" value="ECO:0007669"/>
    <property type="project" value="UniProtKB-KW"/>
</dbReference>
<organism evidence="6">
    <name type="scientific">hot springs metagenome</name>
    <dbReference type="NCBI Taxonomy" id="433727"/>
    <lineage>
        <taxon>unclassified sequences</taxon>
        <taxon>metagenomes</taxon>
        <taxon>ecological metagenomes</taxon>
    </lineage>
</organism>
<keyword evidence="3" id="KW-0408">Iron</keyword>
<evidence type="ECO:0000256" key="4">
    <source>
        <dbReference type="ARBA" id="ARBA00023014"/>
    </source>
</evidence>
<dbReference type="EMBL" id="BLAB01000001">
    <property type="protein sequence ID" value="GER93988.1"/>
    <property type="molecule type" value="Genomic_DNA"/>
</dbReference>
<gene>
    <name evidence="6" type="ORF">A45J_1746</name>
</gene>
<dbReference type="AlphaFoldDB" id="A0A5J4KWP0"/>
<accession>A0A5J4KWP0</accession>
<feature type="domain" description="4Fe-4S" evidence="5">
    <location>
        <begin position="1"/>
        <end position="57"/>
    </location>
</feature>
<evidence type="ECO:0000259" key="5">
    <source>
        <dbReference type="PROSITE" id="PS51656"/>
    </source>
</evidence>
<evidence type="ECO:0000256" key="1">
    <source>
        <dbReference type="ARBA" id="ARBA00022485"/>
    </source>
</evidence>
<name>A0A5J4KWP0_9ZZZZ</name>
<dbReference type="Pfam" id="PF12654">
    <property type="entry name" value="DUF3786"/>
    <property type="match status" value="1"/>
</dbReference>
<sequence length="269" mass="30914">MNPIELYKKLPKKNCNQCKQKTCMPFALSVIKGEAELSECPHLTNKEIELLKGSITKSDWREKLILSLKQEVRNINFRDIAEGIGAELKEDNSLAIKCIGRTFIISPDGEVTTHGHITPWMKILLLHYIRMAGKGNLSGKWVSYSELKGGMVKAFSFQRDCEEPLKELIDRDFVQTEKIFIRLGAERHKGFPTDNAWCLYLLPKLPIMILYWPREEEFESKLKIIFDSTADRFLDAESIIFLVEGLVKNVEVNSKFADRNEVIEGNTFN</sequence>
<evidence type="ECO:0000256" key="3">
    <source>
        <dbReference type="ARBA" id="ARBA00023004"/>
    </source>
</evidence>
<dbReference type="InterPro" id="IPR024264">
    <property type="entry name" value="DUF3786"/>
</dbReference>
<dbReference type="Pfam" id="PF04060">
    <property type="entry name" value="FeS"/>
    <property type="match status" value="1"/>
</dbReference>
<keyword evidence="1" id="KW-0004">4Fe-4S</keyword>
<dbReference type="InterPro" id="IPR007202">
    <property type="entry name" value="4Fe-4S_dom"/>
</dbReference>
<keyword evidence="4" id="KW-0411">Iron-sulfur</keyword>
<evidence type="ECO:0000313" key="6">
    <source>
        <dbReference type="EMBL" id="GER93988.1"/>
    </source>
</evidence>
<proteinExistence type="predicted"/>
<dbReference type="Gene3D" id="3.20.20.20">
    <property type="entry name" value="Dihydropteroate synthase-like"/>
    <property type="match status" value="1"/>
</dbReference>
<keyword evidence="2" id="KW-0479">Metal-binding</keyword>
<dbReference type="InterPro" id="IPR011005">
    <property type="entry name" value="Dihydropteroate_synth-like_sf"/>
</dbReference>
<comment type="caution">
    <text evidence="6">The sequence shown here is derived from an EMBL/GenBank/DDBJ whole genome shotgun (WGS) entry which is preliminary data.</text>
</comment>
<protein>
    <submittedName>
        <fullName evidence="6">Fe-S cluster protein</fullName>
    </submittedName>
</protein>
<dbReference type="PROSITE" id="PS51656">
    <property type="entry name" value="4FE4S"/>
    <property type="match status" value="1"/>
</dbReference>
<dbReference type="GO" id="GO:0046872">
    <property type="term" value="F:metal ion binding"/>
    <property type="evidence" value="ECO:0007669"/>
    <property type="project" value="UniProtKB-KW"/>
</dbReference>
<reference evidence="6" key="1">
    <citation type="submission" date="2019-10" db="EMBL/GenBank/DDBJ databases">
        <title>Metagenomic sequencing of thiosulfate-disproportionating enrichment culture.</title>
        <authorList>
            <person name="Umezawa K."/>
            <person name="Kojima H."/>
            <person name="Fukui M."/>
        </authorList>
    </citation>
    <scope>NUCLEOTIDE SEQUENCE</scope>
    <source>
        <strain evidence="6">45J</strain>
    </source>
</reference>
<evidence type="ECO:0000256" key="2">
    <source>
        <dbReference type="ARBA" id="ARBA00022723"/>
    </source>
</evidence>